<feature type="repeat" description="WD" evidence="3">
    <location>
        <begin position="267"/>
        <end position="307"/>
    </location>
</feature>
<evidence type="ECO:0000256" key="2">
    <source>
        <dbReference type="ARBA" id="ARBA00022737"/>
    </source>
</evidence>
<proteinExistence type="predicted"/>
<dbReference type="PROSITE" id="PS00678">
    <property type="entry name" value="WD_REPEATS_1"/>
    <property type="match status" value="1"/>
</dbReference>
<keyword evidence="2" id="KW-0677">Repeat</keyword>
<dbReference type="PROSITE" id="PS50294">
    <property type="entry name" value="WD_REPEATS_REGION"/>
    <property type="match status" value="4"/>
</dbReference>
<dbReference type="PROSITE" id="PS50082">
    <property type="entry name" value="WD_REPEATS_2"/>
    <property type="match status" value="4"/>
</dbReference>
<dbReference type="Proteomes" id="UP000613030">
    <property type="component" value="Unassembled WGS sequence"/>
</dbReference>
<sequence>MKVEVQKLHTLTGHRDCVYTLARSAQSHVVFSGAGDGMVVRWDLNTPDTGELVAKLPNSIYALHYHPIQNCLVAAHNYDGIHVLDGENKKELGSLQLTKAAIFDLQAYDRDLLVATGDGTVMKVDLATLVIKGQVQASTQSARTIAVNAVRGEVAVGYSDNSIRVFDGDSLALKHEWVAHNNSVFTLRYSPDGNHLISGSRDARFKVWEATHGYGQAGEVVAHLFAINHIDFSPDGKHFVTCSMDKSIKVWDWEALKLLKVIDRSRHAGHGTSVNKLVWTNHHSQLLSASDDRTISVWNIKFEQQPL</sequence>
<dbReference type="Pfam" id="PF00400">
    <property type="entry name" value="WD40"/>
    <property type="match status" value="4"/>
</dbReference>
<keyword evidence="1 3" id="KW-0853">WD repeat</keyword>
<dbReference type="CDD" id="cd00200">
    <property type="entry name" value="WD40"/>
    <property type="match status" value="1"/>
</dbReference>
<dbReference type="Gene3D" id="2.130.10.10">
    <property type="entry name" value="YVTN repeat-like/Quinoprotein amine dehydrogenase"/>
    <property type="match status" value="3"/>
</dbReference>
<dbReference type="InterPro" id="IPR019775">
    <property type="entry name" value="WD40_repeat_CS"/>
</dbReference>
<dbReference type="SUPFAM" id="SSF50998">
    <property type="entry name" value="Quinoprotein alcohol dehydrogenase-like"/>
    <property type="match status" value="1"/>
</dbReference>
<protein>
    <submittedName>
        <fullName evidence="4">WD40 repeat domain-containing protein</fullName>
    </submittedName>
</protein>
<evidence type="ECO:0000256" key="3">
    <source>
        <dbReference type="PROSITE-ProRule" id="PRU00221"/>
    </source>
</evidence>
<organism evidence="4 5">
    <name type="scientific">Chryseolinea lacunae</name>
    <dbReference type="NCBI Taxonomy" id="2801331"/>
    <lineage>
        <taxon>Bacteria</taxon>
        <taxon>Pseudomonadati</taxon>
        <taxon>Bacteroidota</taxon>
        <taxon>Cytophagia</taxon>
        <taxon>Cytophagales</taxon>
        <taxon>Fulvivirgaceae</taxon>
        <taxon>Chryseolinea</taxon>
    </lineage>
</organism>
<feature type="repeat" description="WD" evidence="3">
    <location>
        <begin position="177"/>
        <end position="209"/>
    </location>
</feature>
<dbReference type="PRINTS" id="PR00320">
    <property type="entry name" value="GPROTEINBRPT"/>
</dbReference>
<evidence type="ECO:0000256" key="1">
    <source>
        <dbReference type="ARBA" id="ARBA00022574"/>
    </source>
</evidence>
<feature type="repeat" description="WD" evidence="3">
    <location>
        <begin position="220"/>
        <end position="261"/>
    </location>
</feature>
<dbReference type="InterPro" id="IPR011047">
    <property type="entry name" value="Quinoprotein_ADH-like_sf"/>
</dbReference>
<reference evidence="4 5" key="1">
    <citation type="submission" date="2021-01" db="EMBL/GenBank/DDBJ databases">
        <title>Chryseolinea sp. Jin1 Genome sequencing and assembly.</title>
        <authorList>
            <person name="Kim I."/>
        </authorList>
    </citation>
    <scope>NUCLEOTIDE SEQUENCE [LARGE SCALE GENOMIC DNA]</scope>
    <source>
        <strain evidence="4 5">Jin1</strain>
    </source>
</reference>
<dbReference type="EMBL" id="JAERRB010000006">
    <property type="protein sequence ID" value="MBL0743227.1"/>
    <property type="molecule type" value="Genomic_DNA"/>
</dbReference>
<dbReference type="RefSeq" id="WP_202012373.1">
    <property type="nucleotide sequence ID" value="NZ_JAERRB010000006.1"/>
</dbReference>
<accession>A0ABS1KX10</accession>
<evidence type="ECO:0000313" key="5">
    <source>
        <dbReference type="Proteomes" id="UP000613030"/>
    </source>
</evidence>
<dbReference type="PANTHER" id="PTHR19848:SF8">
    <property type="entry name" value="F-BOX AND WD REPEAT DOMAIN CONTAINING 7"/>
    <property type="match status" value="1"/>
</dbReference>
<gene>
    <name evidence="4" type="ORF">JI741_18490</name>
</gene>
<comment type="caution">
    <text evidence="4">The sequence shown here is derived from an EMBL/GenBank/DDBJ whole genome shotgun (WGS) entry which is preliminary data.</text>
</comment>
<keyword evidence="5" id="KW-1185">Reference proteome</keyword>
<dbReference type="PANTHER" id="PTHR19848">
    <property type="entry name" value="WD40 REPEAT PROTEIN"/>
    <property type="match status" value="1"/>
</dbReference>
<dbReference type="InterPro" id="IPR020472">
    <property type="entry name" value="WD40_PAC1"/>
</dbReference>
<dbReference type="InterPro" id="IPR001680">
    <property type="entry name" value="WD40_rpt"/>
</dbReference>
<evidence type="ECO:0000313" key="4">
    <source>
        <dbReference type="EMBL" id="MBL0743227.1"/>
    </source>
</evidence>
<dbReference type="InterPro" id="IPR015943">
    <property type="entry name" value="WD40/YVTN_repeat-like_dom_sf"/>
</dbReference>
<dbReference type="SMART" id="SM00320">
    <property type="entry name" value="WD40"/>
    <property type="match status" value="7"/>
</dbReference>
<feature type="repeat" description="WD" evidence="3">
    <location>
        <begin position="11"/>
        <end position="46"/>
    </location>
</feature>
<name>A0ABS1KX10_9BACT</name>